<accession>A0A368BN65</accession>
<feature type="transmembrane region" description="Helical" evidence="1">
    <location>
        <begin position="125"/>
        <end position="142"/>
    </location>
</feature>
<evidence type="ECO:0008006" key="4">
    <source>
        <dbReference type="Google" id="ProtNLM"/>
    </source>
</evidence>
<dbReference type="Proteomes" id="UP000252147">
    <property type="component" value="Unassembled WGS sequence"/>
</dbReference>
<keyword evidence="1" id="KW-0812">Transmembrane</keyword>
<evidence type="ECO:0000313" key="3">
    <source>
        <dbReference type="Proteomes" id="UP000252147"/>
    </source>
</evidence>
<reference evidence="2 3" key="1">
    <citation type="journal article" date="2018" name="Microbiome">
        <title>Fine metagenomic profile of the Mediterranean stratified and mixed water columns revealed by assembly and recruitment.</title>
        <authorList>
            <person name="Haro-Moreno J.M."/>
            <person name="Lopez-Perez M."/>
            <person name="De La Torre J.R."/>
            <person name="Picazo A."/>
            <person name="Camacho A."/>
            <person name="Rodriguez-Valera F."/>
        </authorList>
    </citation>
    <scope>NUCLEOTIDE SEQUENCE [LARGE SCALE GENOMIC DNA]</scope>
    <source>
        <strain evidence="2">MED-G83</strain>
    </source>
</reference>
<keyword evidence="1" id="KW-0472">Membrane</keyword>
<protein>
    <recommendedName>
        <fullName evidence="4">Rod shape-determining protein MreD</fullName>
    </recommendedName>
</protein>
<dbReference type="EMBL" id="QOPD01000002">
    <property type="protein sequence ID" value="RCL38720.1"/>
    <property type="molecule type" value="Genomic_DNA"/>
</dbReference>
<feature type="transmembrane region" description="Helical" evidence="1">
    <location>
        <begin position="67"/>
        <end position="87"/>
    </location>
</feature>
<proteinExistence type="predicted"/>
<keyword evidence="1" id="KW-1133">Transmembrane helix</keyword>
<comment type="caution">
    <text evidence="2">The sequence shown here is derived from an EMBL/GenBank/DDBJ whole genome shotgun (WGS) entry which is preliminary data.</text>
</comment>
<feature type="transmembrane region" description="Helical" evidence="1">
    <location>
        <begin position="32"/>
        <end position="55"/>
    </location>
</feature>
<evidence type="ECO:0000256" key="1">
    <source>
        <dbReference type="SAM" id="Phobius"/>
    </source>
</evidence>
<name>A0A368BN65_9GAMM</name>
<feature type="transmembrane region" description="Helical" evidence="1">
    <location>
        <begin position="6"/>
        <end position="25"/>
    </location>
</feature>
<feature type="transmembrane region" description="Helical" evidence="1">
    <location>
        <begin position="94"/>
        <end position="113"/>
    </location>
</feature>
<sequence length="151" mass="17804">MSNLNFFITTFFCICINYLLLRANIWFVFPDIFLLHLLVLATTNTTYPKVYIFILNGFFIDIFFYEIIGPYTITFFIAGIFLAFSLVRWQQRSLLIQFVLIAVTSLLLNSFIGIQEGFAFVENRAVISTILLIIIWVLIFLYQRDKWLKNI</sequence>
<organism evidence="2 3">
    <name type="scientific">SAR86 cluster bacterium</name>
    <dbReference type="NCBI Taxonomy" id="2030880"/>
    <lineage>
        <taxon>Bacteria</taxon>
        <taxon>Pseudomonadati</taxon>
        <taxon>Pseudomonadota</taxon>
        <taxon>Gammaproteobacteria</taxon>
        <taxon>SAR86 cluster</taxon>
    </lineage>
</organism>
<dbReference type="AlphaFoldDB" id="A0A368BN65"/>
<gene>
    <name evidence="2" type="ORF">DBW97_01540</name>
</gene>
<evidence type="ECO:0000313" key="2">
    <source>
        <dbReference type="EMBL" id="RCL38720.1"/>
    </source>
</evidence>